<gene>
    <name evidence="7" type="ORF">E6W99_12370</name>
</gene>
<evidence type="ECO:0000313" key="8">
    <source>
        <dbReference type="Proteomes" id="UP000310334"/>
    </source>
</evidence>
<dbReference type="Pfam" id="PF04101">
    <property type="entry name" value="Glyco_tran_28_C"/>
    <property type="match status" value="1"/>
</dbReference>
<keyword evidence="8" id="KW-1185">Reference proteome</keyword>
<keyword evidence="3" id="KW-0328">Glycosyltransferase</keyword>
<dbReference type="GO" id="GO:0009247">
    <property type="term" value="P:glycolipid biosynthetic process"/>
    <property type="evidence" value="ECO:0007669"/>
    <property type="project" value="InterPro"/>
</dbReference>
<dbReference type="EMBL" id="SSNT01000008">
    <property type="protein sequence ID" value="THF79785.1"/>
    <property type="molecule type" value="Genomic_DNA"/>
</dbReference>
<dbReference type="Pfam" id="PF06925">
    <property type="entry name" value="MGDG_synth"/>
    <property type="match status" value="1"/>
</dbReference>
<dbReference type="RefSeq" id="WP_136354254.1">
    <property type="nucleotide sequence ID" value="NZ_CP046266.1"/>
</dbReference>
<evidence type="ECO:0000259" key="5">
    <source>
        <dbReference type="Pfam" id="PF04101"/>
    </source>
</evidence>
<feature type="domain" description="Glycosyl transferase family 28 C-terminal" evidence="5">
    <location>
        <begin position="201"/>
        <end position="342"/>
    </location>
</feature>
<keyword evidence="4" id="KW-0808">Transferase</keyword>
<name>A0A4S4BYX3_9BACI</name>
<dbReference type="Proteomes" id="UP000310334">
    <property type="component" value="Unassembled WGS sequence"/>
</dbReference>
<comment type="subcellular location">
    <subcellularLocation>
        <location evidence="1">Membrane</location>
    </subcellularLocation>
</comment>
<proteinExistence type="inferred from homology"/>
<evidence type="ECO:0000256" key="1">
    <source>
        <dbReference type="ARBA" id="ARBA00004370"/>
    </source>
</evidence>
<reference evidence="7 8" key="1">
    <citation type="submission" date="2019-04" db="EMBL/GenBank/DDBJ databases">
        <title>Bacillus sediminilitoris sp. nov., isolated from a tidal flat sediment on the East China Sea.</title>
        <authorList>
            <person name="Wei Y."/>
            <person name="Mao H."/>
            <person name="Fang J."/>
        </authorList>
    </citation>
    <scope>NUCLEOTIDE SEQUENCE [LARGE SCALE GENOMIC DNA]</scope>
    <source>
        <strain evidence="7 8">DSL-17</strain>
    </source>
</reference>
<dbReference type="InterPro" id="IPR009695">
    <property type="entry name" value="Diacylglyc_glucosyltr_N"/>
</dbReference>
<evidence type="ECO:0000256" key="3">
    <source>
        <dbReference type="ARBA" id="ARBA00022676"/>
    </source>
</evidence>
<dbReference type="PANTHER" id="PTHR43025:SF3">
    <property type="entry name" value="MONOGALACTOSYLDIACYLGLYCEROL SYNTHASE 1, CHLOROPLASTIC"/>
    <property type="match status" value="1"/>
</dbReference>
<accession>A0A4S4BYX3</accession>
<dbReference type="Gene3D" id="3.40.50.2000">
    <property type="entry name" value="Glycogen Phosphorylase B"/>
    <property type="match status" value="2"/>
</dbReference>
<evidence type="ECO:0000259" key="6">
    <source>
        <dbReference type="Pfam" id="PF06925"/>
    </source>
</evidence>
<comment type="similarity">
    <text evidence="2">Belongs to the glycosyltransferase 28 family.</text>
</comment>
<comment type="caution">
    <text evidence="7">The sequence shown here is derived from an EMBL/GenBank/DDBJ whole genome shotgun (WGS) entry which is preliminary data.</text>
</comment>
<dbReference type="AlphaFoldDB" id="A0A4S4BYX3"/>
<evidence type="ECO:0000256" key="4">
    <source>
        <dbReference type="ARBA" id="ARBA00022679"/>
    </source>
</evidence>
<dbReference type="GO" id="GO:0016020">
    <property type="term" value="C:membrane"/>
    <property type="evidence" value="ECO:0007669"/>
    <property type="project" value="UniProtKB-SubCell"/>
</dbReference>
<organism evidence="7 8">
    <name type="scientific">Metabacillus sediminilitoris</name>
    <dbReference type="NCBI Taxonomy" id="2567941"/>
    <lineage>
        <taxon>Bacteria</taxon>
        <taxon>Bacillati</taxon>
        <taxon>Bacillota</taxon>
        <taxon>Bacilli</taxon>
        <taxon>Bacillales</taxon>
        <taxon>Bacillaceae</taxon>
        <taxon>Metabacillus</taxon>
    </lineage>
</organism>
<dbReference type="InterPro" id="IPR007235">
    <property type="entry name" value="Glyco_trans_28_C"/>
</dbReference>
<sequence>MKKILFMPLLRMSSGHHQVADSMIESLKEGKLRCECEKIELLSYSFGFIETMITGMYLKSIKYCPSLYSWLYRRVSFNKRVESRNYFIYELLFLRSIKKVLKEINPDFIICTHALPSYLLNKLKKNSLQSVPVMNVYTDFFVNQLWGISHIDIHFAPSQEVKQYLLEQGVKNHQIHVTGIPVHPHFSSKDTHPIECNKINIIISGGSLGTGNIKKLLKKLNPLGQVHYTVLCGENSKLFQFIQSLKCPFITPLPYISCKKEMNSLYQNASGIITKPGGVTISETLRKRLPIFIYSALPGQEEINLHHLKDNELVFLLKNQRHQDLENQILEHLNSQSNMNHQRKQVIRYLNTIESDNISHTLVKILSNSFV</sequence>
<dbReference type="SUPFAM" id="SSF53756">
    <property type="entry name" value="UDP-Glycosyltransferase/glycogen phosphorylase"/>
    <property type="match status" value="1"/>
</dbReference>
<dbReference type="OrthoDB" id="9815663at2"/>
<dbReference type="PANTHER" id="PTHR43025">
    <property type="entry name" value="MONOGALACTOSYLDIACYLGLYCEROL SYNTHASE"/>
    <property type="match status" value="1"/>
</dbReference>
<dbReference type="GO" id="GO:0016758">
    <property type="term" value="F:hexosyltransferase activity"/>
    <property type="evidence" value="ECO:0007669"/>
    <property type="project" value="InterPro"/>
</dbReference>
<dbReference type="InterPro" id="IPR050519">
    <property type="entry name" value="Glycosyltransf_28_UgtP"/>
</dbReference>
<feature type="domain" description="Diacylglycerol glucosyltransferase N-terminal" evidence="6">
    <location>
        <begin position="16"/>
        <end position="182"/>
    </location>
</feature>
<evidence type="ECO:0000313" key="7">
    <source>
        <dbReference type="EMBL" id="THF79785.1"/>
    </source>
</evidence>
<evidence type="ECO:0000256" key="2">
    <source>
        <dbReference type="ARBA" id="ARBA00006962"/>
    </source>
</evidence>
<protein>
    <submittedName>
        <fullName evidence="7">Uncharacterized protein</fullName>
    </submittedName>
</protein>